<dbReference type="GeneID" id="83017174"/>
<dbReference type="InterPro" id="IPR011256">
    <property type="entry name" value="Reg_factor_effector_dom_sf"/>
</dbReference>
<dbReference type="AlphaFoldDB" id="A0A412FEZ2"/>
<feature type="coiled-coil region" evidence="5">
    <location>
        <begin position="79"/>
        <end position="113"/>
    </location>
</feature>
<evidence type="ECO:0000256" key="3">
    <source>
        <dbReference type="ARBA" id="ARBA00023125"/>
    </source>
</evidence>
<organism evidence="7 8">
    <name type="scientific">Holdemania filiformis</name>
    <dbReference type="NCBI Taxonomy" id="61171"/>
    <lineage>
        <taxon>Bacteria</taxon>
        <taxon>Bacillati</taxon>
        <taxon>Bacillota</taxon>
        <taxon>Erysipelotrichia</taxon>
        <taxon>Erysipelotrichales</taxon>
        <taxon>Erysipelotrichaceae</taxon>
        <taxon>Holdemania</taxon>
    </lineage>
</organism>
<accession>A0A412FEZ2</accession>
<dbReference type="InterPro" id="IPR000551">
    <property type="entry name" value="MerR-type_HTH_dom"/>
</dbReference>
<evidence type="ECO:0000256" key="2">
    <source>
        <dbReference type="ARBA" id="ARBA00023015"/>
    </source>
</evidence>
<keyword evidence="4" id="KW-0804">Transcription</keyword>
<evidence type="ECO:0000313" key="8">
    <source>
        <dbReference type="Proteomes" id="UP000284178"/>
    </source>
</evidence>
<gene>
    <name evidence="7" type="ORF">DWY25_17420</name>
</gene>
<keyword evidence="3" id="KW-0238">DNA-binding</keyword>
<reference evidence="7 8" key="1">
    <citation type="submission" date="2018-08" db="EMBL/GenBank/DDBJ databases">
        <title>A genome reference for cultivated species of the human gut microbiota.</title>
        <authorList>
            <person name="Zou Y."/>
            <person name="Xue W."/>
            <person name="Luo G."/>
        </authorList>
    </citation>
    <scope>NUCLEOTIDE SEQUENCE [LARGE SCALE GENOMIC DNA]</scope>
    <source>
        <strain evidence="7 8">AF24-29</strain>
    </source>
</reference>
<dbReference type="EMBL" id="QRUP01000037">
    <property type="protein sequence ID" value="RGR66820.1"/>
    <property type="molecule type" value="Genomic_DNA"/>
</dbReference>
<dbReference type="InterPro" id="IPR009061">
    <property type="entry name" value="DNA-bd_dom_put_sf"/>
</dbReference>
<evidence type="ECO:0000313" key="7">
    <source>
        <dbReference type="EMBL" id="RGR66820.1"/>
    </source>
</evidence>
<feature type="domain" description="HTH merR-type" evidence="6">
    <location>
        <begin position="4"/>
        <end position="72"/>
    </location>
</feature>
<name>A0A412FEZ2_9FIRM</name>
<dbReference type="SUPFAM" id="SSF55136">
    <property type="entry name" value="Probable bacterial effector-binding domain"/>
    <property type="match status" value="1"/>
</dbReference>
<comment type="caution">
    <text evidence="7">The sequence shown here is derived from an EMBL/GenBank/DDBJ whole genome shotgun (WGS) entry which is preliminary data.</text>
</comment>
<proteinExistence type="predicted"/>
<dbReference type="CDD" id="cd00592">
    <property type="entry name" value="HTH_MerR-like"/>
    <property type="match status" value="1"/>
</dbReference>
<dbReference type="PANTHER" id="PTHR30204:SF69">
    <property type="entry name" value="MERR-FAMILY TRANSCRIPTIONAL REGULATOR"/>
    <property type="match status" value="1"/>
</dbReference>
<dbReference type="RefSeq" id="WP_117896385.1">
    <property type="nucleotide sequence ID" value="NZ_CABJCV010000037.1"/>
</dbReference>
<evidence type="ECO:0000256" key="5">
    <source>
        <dbReference type="SAM" id="Coils"/>
    </source>
</evidence>
<dbReference type="InterPro" id="IPR047057">
    <property type="entry name" value="MerR_fam"/>
</dbReference>
<evidence type="ECO:0000259" key="6">
    <source>
        <dbReference type="PROSITE" id="PS50937"/>
    </source>
</evidence>
<dbReference type="GO" id="GO:0003700">
    <property type="term" value="F:DNA-binding transcription factor activity"/>
    <property type="evidence" value="ECO:0007669"/>
    <property type="project" value="InterPro"/>
</dbReference>
<dbReference type="SUPFAM" id="SSF46955">
    <property type="entry name" value="Putative DNA-binding domain"/>
    <property type="match status" value="1"/>
</dbReference>
<sequence length="264" mass="31121">MKNLYQIQEICRLYHIGADSLRYYEKIGLIQPQRSEGNYRLYSLSDIWRLNVIRDMLKLGFSTRQIKTYLDARSIATTRSLLDEKEAILQQRIEEMKKDLQDVQNRRQSLEEALSEPMNQVCRRTFEKRRCLLLKENIEHDEDIDFLLTKLSGRLEEQLSILGNVDTGSMLELQPDGSVRCTSVFICTEDESYDFTLEAGDYLTLTYSGRYDTHNEHLRLLQETIENQHLKPAGNFLEFLLIDIHETQRYEEYVTQLQVRVIPA</sequence>
<dbReference type="SMART" id="SM00422">
    <property type="entry name" value="HTH_MERR"/>
    <property type="match status" value="1"/>
</dbReference>
<evidence type="ECO:0000256" key="1">
    <source>
        <dbReference type="ARBA" id="ARBA00022491"/>
    </source>
</evidence>
<keyword evidence="1" id="KW-0678">Repressor</keyword>
<dbReference type="Pfam" id="PF13411">
    <property type="entry name" value="MerR_1"/>
    <property type="match status" value="1"/>
</dbReference>
<dbReference type="Gene3D" id="1.10.1660.10">
    <property type="match status" value="1"/>
</dbReference>
<dbReference type="Proteomes" id="UP000284178">
    <property type="component" value="Unassembled WGS sequence"/>
</dbReference>
<dbReference type="PROSITE" id="PS50937">
    <property type="entry name" value="HTH_MERR_2"/>
    <property type="match status" value="1"/>
</dbReference>
<keyword evidence="2" id="KW-0805">Transcription regulation</keyword>
<evidence type="ECO:0000256" key="4">
    <source>
        <dbReference type="ARBA" id="ARBA00023163"/>
    </source>
</evidence>
<keyword evidence="5" id="KW-0175">Coiled coil</keyword>
<keyword evidence="8" id="KW-1185">Reference proteome</keyword>
<dbReference type="Gene3D" id="3.20.80.10">
    <property type="entry name" value="Regulatory factor, effector binding domain"/>
    <property type="match status" value="1"/>
</dbReference>
<dbReference type="PANTHER" id="PTHR30204">
    <property type="entry name" value="REDOX-CYCLING DRUG-SENSING TRANSCRIPTIONAL ACTIVATOR SOXR"/>
    <property type="match status" value="1"/>
</dbReference>
<dbReference type="GO" id="GO:0003677">
    <property type="term" value="F:DNA binding"/>
    <property type="evidence" value="ECO:0007669"/>
    <property type="project" value="UniProtKB-KW"/>
</dbReference>
<protein>
    <submittedName>
        <fullName evidence="7">MerR family transcriptional regulator</fullName>
    </submittedName>
</protein>